<reference evidence="1 2" key="1">
    <citation type="submission" date="2022-03" db="EMBL/GenBank/DDBJ databases">
        <authorList>
            <person name="Macdonald S."/>
            <person name="Ahmed S."/>
            <person name="Newling K."/>
        </authorList>
    </citation>
    <scope>NUCLEOTIDE SEQUENCE [LARGE SCALE GENOMIC DNA]</scope>
</reference>
<proteinExistence type="predicted"/>
<comment type="caution">
    <text evidence="1">The sequence shown here is derived from an EMBL/GenBank/DDBJ whole genome shotgun (WGS) entry which is preliminary data.</text>
</comment>
<protein>
    <submittedName>
        <fullName evidence="1">Uncharacterized protein</fullName>
    </submittedName>
</protein>
<dbReference type="EMBL" id="CAKOAT010127488">
    <property type="protein sequence ID" value="CAH8335230.1"/>
    <property type="molecule type" value="Genomic_DNA"/>
</dbReference>
<evidence type="ECO:0000313" key="1">
    <source>
        <dbReference type="EMBL" id="CAH8335230.1"/>
    </source>
</evidence>
<gene>
    <name evidence="1" type="ORF">ERUC_LOCUS13504</name>
</gene>
<organism evidence="1 2">
    <name type="scientific">Eruca vesicaria subsp. sativa</name>
    <name type="common">Garden rocket</name>
    <name type="synonym">Eruca sativa</name>
    <dbReference type="NCBI Taxonomy" id="29727"/>
    <lineage>
        <taxon>Eukaryota</taxon>
        <taxon>Viridiplantae</taxon>
        <taxon>Streptophyta</taxon>
        <taxon>Embryophyta</taxon>
        <taxon>Tracheophyta</taxon>
        <taxon>Spermatophyta</taxon>
        <taxon>Magnoliopsida</taxon>
        <taxon>eudicotyledons</taxon>
        <taxon>Gunneridae</taxon>
        <taxon>Pentapetalae</taxon>
        <taxon>rosids</taxon>
        <taxon>malvids</taxon>
        <taxon>Brassicales</taxon>
        <taxon>Brassicaceae</taxon>
        <taxon>Brassiceae</taxon>
        <taxon>Eruca</taxon>
    </lineage>
</organism>
<dbReference type="Proteomes" id="UP001642260">
    <property type="component" value="Unassembled WGS sequence"/>
</dbReference>
<dbReference type="AlphaFoldDB" id="A0ABC8JU99"/>
<keyword evidence="2" id="KW-1185">Reference proteome</keyword>
<sequence>MDCKRCLSQNTDENSVAGLLSSCPVLKYLYVVRSNEDNVTNFNVKISSLETLVYVNDYKEDFGD</sequence>
<accession>A0ABC8JU99</accession>
<evidence type="ECO:0000313" key="2">
    <source>
        <dbReference type="Proteomes" id="UP001642260"/>
    </source>
</evidence>
<feature type="non-terminal residue" evidence="1">
    <location>
        <position position="64"/>
    </location>
</feature>
<name>A0ABC8JU99_ERUVS</name>